<keyword evidence="2" id="KW-1185">Reference proteome</keyword>
<protein>
    <submittedName>
        <fullName evidence="1">TIGR00725 family protein</fullName>
    </submittedName>
</protein>
<dbReference type="Gene3D" id="3.40.50.450">
    <property type="match status" value="1"/>
</dbReference>
<evidence type="ECO:0000313" key="1">
    <source>
        <dbReference type="EMBL" id="AGB49932.1"/>
    </source>
</evidence>
<dbReference type="PANTHER" id="PTHR43393">
    <property type="entry name" value="CYTOKININ RIBOSIDE 5'-MONOPHOSPHATE PHOSPHORIBOHYDROLASE"/>
    <property type="match status" value="1"/>
</dbReference>
<dbReference type="STRING" id="867904.Metho_1743"/>
<dbReference type="PANTHER" id="PTHR43393:SF3">
    <property type="entry name" value="LYSINE DECARBOXYLASE-LIKE PROTEIN"/>
    <property type="match status" value="1"/>
</dbReference>
<dbReference type="GeneID" id="14406256"/>
<dbReference type="SUPFAM" id="SSF102405">
    <property type="entry name" value="MCP/YpsA-like"/>
    <property type="match status" value="1"/>
</dbReference>
<dbReference type="NCBIfam" id="TIGR00725">
    <property type="entry name" value="TIGR00725 family protein"/>
    <property type="match status" value="1"/>
</dbReference>
<name>L0KWX1_METHD</name>
<reference evidence="2" key="1">
    <citation type="submission" date="2012-02" db="EMBL/GenBank/DDBJ databases">
        <title>Complete sequence of chromosome of Methanomethylovorans hollandica DSM 15978.</title>
        <authorList>
            <person name="Lucas S."/>
            <person name="Copeland A."/>
            <person name="Lapidus A."/>
            <person name="Glavina del Rio T."/>
            <person name="Dalin E."/>
            <person name="Tice H."/>
            <person name="Bruce D."/>
            <person name="Goodwin L."/>
            <person name="Pitluck S."/>
            <person name="Peters L."/>
            <person name="Mikhailova N."/>
            <person name="Held B."/>
            <person name="Kyrpides N."/>
            <person name="Mavromatis K."/>
            <person name="Ivanova N."/>
            <person name="Brettin T."/>
            <person name="Detter J.C."/>
            <person name="Han C."/>
            <person name="Larimer F."/>
            <person name="Land M."/>
            <person name="Hauser L."/>
            <person name="Markowitz V."/>
            <person name="Cheng J.-F."/>
            <person name="Hugenholtz P."/>
            <person name="Woyke T."/>
            <person name="Wu D."/>
            <person name="Spring S."/>
            <person name="Schroeder M."/>
            <person name="Brambilla E."/>
            <person name="Klenk H.-P."/>
            <person name="Eisen J.A."/>
        </authorList>
    </citation>
    <scope>NUCLEOTIDE SEQUENCE [LARGE SCALE GENOMIC DNA]</scope>
    <source>
        <strain evidence="2">DSM 15978 / NBRC 107637 / DMS1</strain>
    </source>
</reference>
<dbReference type="Proteomes" id="UP000010866">
    <property type="component" value="Chromosome"/>
</dbReference>
<dbReference type="InterPro" id="IPR052341">
    <property type="entry name" value="LOG_family_nucleotidases"/>
</dbReference>
<dbReference type="InterPro" id="IPR041164">
    <property type="entry name" value="LDcluster4"/>
</dbReference>
<gene>
    <name evidence="1" type="ordered locus">Metho_1743</name>
</gene>
<accession>L0KWX1</accession>
<organism evidence="1 2">
    <name type="scientific">Methanomethylovorans hollandica (strain DSM 15978 / NBRC 107637 / DMS1)</name>
    <dbReference type="NCBI Taxonomy" id="867904"/>
    <lineage>
        <taxon>Archaea</taxon>
        <taxon>Methanobacteriati</taxon>
        <taxon>Methanobacteriota</taxon>
        <taxon>Stenosarchaea group</taxon>
        <taxon>Methanomicrobia</taxon>
        <taxon>Methanosarcinales</taxon>
        <taxon>Methanosarcinaceae</taxon>
        <taxon>Methanomethylovorans</taxon>
    </lineage>
</organism>
<dbReference type="AlphaFoldDB" id="L0KWX1"/>
<dbReference type="GO" id="GO:0005829">
    <property type="term" value="C:cytosol"/>
    <property type="evidence" value="ECO:0007669"/>
    <property type="project" value="TreeGrafter"/>
</dbReference>
<dbReference type="HOGENOM" id="CLU_107614_1_1_2"/>
<dbReference type="Pfam" id="PF18306">
    <property type="entry name" value="LDcluster4"/>
    <property type="match status" value="1"/>
</dbReference>
<sequence>MAKMQVGVIGGGVCDNKTEMIAEEIGRELAIRGVLLICGGLEGVMEACARGAKRQGGTTIGILPGNSREDANRYIDYQIVTNMGHARNAIVVASSDVVIAVGGEYGTLSEIALALKMGKQVVTIACKWEVDGIIQANDPVEAVDLALNAIA</sequence>
<dbReference type="RefSeq" id="WP_015325097.1">
    <property type="nucleotide sequence ID" value="NC_019977.1"/>
</dbReference>
<evidence type="ECO:0000313" key="2">
    <source>
        <dbReference type="Proteomes" id="UP000010866"/>
    </source>
</evidence>
<proteinExistence type="predicted"/>
<dbReference type="InterPro" id="IPR005268">
    <property type="entry name" value="CHP00725"/>
</dbReference>
<dbReference type="KEGG" id="mhz:Metho_1743"/>
<dbReference type="EMBL" id="CP003362">
    <property type="protein sequence ID" value="AGB49932.1"/>
    <property type="molecule type" value="Genomic_DNA"/>
</dbReference>